<reference evidence="16" key="1">
    <citation type="submission" date="2015-06" db="UniProtKB">
        <authorList>
            <consortium name="EnsemblPlants"/>
        </authorList>
    </citation>
    <scope>IDENTIFICATION</scope>
</reference>
<dbReference type="InterPro" id="IPR047117">
    <property type="entry name" value="PERK1-13-like"/>
</dbReference>
<keyword evidence="11" id="KW-0472">Membrane</keyword>
<dbReference type="PANTHER" id="PTHR47982:SF48">
    <property type="entry name" value="NON-SPECIFIC SERINE_THREONINE PROTEIN KINASE"/>
    <property type="match status" value="1"/>
</dbReference>
<feature type="compositionally biased region" description="Low complexity" evidence="14">
    <location>
        <begin position="256"/>
        <end position="270"/>
    </location>
</feature>
<keyword evidence="5" id="KW-0808">Transferase</keyword>
<dbReference type="InterPro" id="IPR008271">
    <property type="entry name" value="Ser/Thr_kinase_AS"/>
</dbReference>
<dbReference type="GO" id="GO:0005524">
    <property type="term" value="F:ATP binding"/>
    <property type="evidence" value="ECO:0007669"/>
    <property type="project" value="UniProtKB-KW"/>
</dbReference>
<evidence type="ECO:0000256" key="13">
    <source>
        <dbReference type="ARBA" id="ARBA00048679"/>
    </source>
</evidence>
<dbReference type="InterPro" id="IPR000719">
    <property type="entry name" value="Prot_kinase_dom"/>
</dbReference>
<dbReference type="SUPFAM" id="SSF56112">
    <property type="entry name" value="Protein kinase-like (PK-like)"/>
    <property type="match status" value="1"/>
</dbReference>
<dbReference type="GO" id="GO:0004674">
    <property type="term" value="F:protein serine/threonine kinase activity"/>
    <property type="evidence" value="ECO:0007669"/>
    <property type="project" value="UniProtKB-KW"/>
</dbReference>
<keyword evidence="9" id="KW-0067">ATP-binding</keyword>
<evidence type="ECO:0000256" key="3">
    <source>
        <dbReference type="ARBA" id="ARBA00022475"/>
    </source>
</evidence>
<evidence type="ECO:0000256" key="9">
    <source>
        <dbReference type="ARBA" id="ARBA00022840"/>
    </source>
</evidence>
<dbReference type="PROSITE" id="PS00108">
    <property type="entry name" value="PROTEIN_KINASE_ST"/>
    <property type="match status" value="1"/>
</dbReference>
<keyword evidence="10" id="KW-1133">Transmembrane helix</keyword>
<keyword evidence="8" id="KW-0418">Kinase</keyword>
<evidence type="ECO:0000259" key="15">
    <source>
        <dbReference type="PROSITE" id="PS50011"/>
    </source>
</evidence>
<organism evidence="16">
    <name type="scientific">Aegilops tauschii</name>
    <name type="common">Tausch's goatgrass</name>
    <name type="synonym">Aegilops squarrosa</name>
    <dbReference type="NCBI Taxonomy" id="37682"/>
    <lineage>
        <taxon>Eukaryota</taxon>
        <taxon>Viridiplantae</taxon>
        <taxon>Streptophyta</taxon>
        <taxon>Embryophyta</taxon>
        <taxon>Tracheophyta</taxon>
        <taxon>Spermatophyta</taxon>
        <taxon>Magnoliopsida</taxon>
        <taxon>Liliopsida</taxon>
        <taxon>Poales</taxon>
        <taxon>Poaceae</taxon>
        <taxon>BOP clade</taxon>
        <taxon>Pooideae</taxon>
        <taxon>Triticodae</taxon>
        <taxon>Triticeae</taxon>
        <taxon>Triticinae</taxon>
        <taxon>Aegilops</taxon>
    </lineage>
</organism>
<dbReference type="GO" id="GO:0005886">
    <property type="term" value="C:plasma membrane"/>
    <property type="evidence" value="ECO:0007669"/>
    <property type="project" value="UniProtKB-SubCell"/>
</dbReference>
<keyword evidence="7" id="KW-0547">Nucleotide-binding</keyword>
<evidence type="ECO:0000256" key="12">
    <source>
        <dbReference type="ARBA" id="ARBA00047899"/>
    </source>
</evidence>
<dbReference type="InterPro" id="IPR001245">
    <property type="entry name" value="Ser-Thr/Tyr_kinase_cat_dom"/>
</dbReference>
<dbReference type="PANTHER" id="PTHR47982">
    <property type="entry name" value="PROLINE-RICH RECEPTOR-LIKE PROTEIN KINASE PERK4"/>
    <property type="match status" value="1"/>
</dbReference>
<dbReference type="Gene3D" id="3.30.200.20">
    <property type="entry name" value="Phosphorylase Kinase, domain 1"/>
    <property type="match status" value="1"/>
</dbReference>
<dbReference type="InterPro" id="IPR011009">
    <property type="entry name" value="Kinase-like_dom_sf"/>
</dbReference>
<dbReference type="PROSITE" id="PS50011">
    <property type="entry name" value="PROTEIN_KINASE_DOM"/>
    <property type="match status" value="1"/>
</dbReference>
<evidence type="ECO:0000256" key="7">
    <source>
        <dbReference type="ARBA" id="ARBA00022741"/>
    </source>
</evidence>
<name>R7W300_AEGTA</name>
<sequence>MPRTAHFPGRAPGGSTGRVPHRNLVSLLGYCIHGDQRLLVYEHVPNHTLESHLHHAGDGPTLLDWERRWRIALGAAKGLAYLHEDCHPKIIHRDIKAANILLDDNFEPKVADFGLAKIQHGDDSHVSTRVMGTFGYMAPEYTNTGKITDRSDVFSFGVVLLEIITGKRPVLSDEPDEDDETLVSWARPLLTKALDGELSVELIDPRLEANYDAHEMQRLIACAAAADGVPAAGADSDNTGATGFVSEATSEYGLCASSSSSDGDAAQSTSRAPDGQHPGVASHAAGHNVGRAGRHSGELGAMSRRTRPGRAGLE</sequence>
<feature type="domain" description="Protein kinase" evidence="15">
    <location>
        <begin position="1"/>
        <end position="220"/>
    </location>
</feature>
<evidence type="ECO:0000256" key="1">
    <source>
        <dbReference type="ARBA" id="ARBA00004162"/>
    </source>
</evidence>
<comment type="catalytic activity">
    <reaction evidence="13">
        <text>L-seryl-[protein] + ATP = O-phospho-L-seryl-[protein] + ADP + H(+)</text>
        <dbReference type="Rhea" id="RHEA:17989"/>
        <dbReference type="Rhea" id="RHEA-COMP:9863"/>
        <dbReference type="Rhea" id="RHEA-COMP:11604"/>
        <dbReference type="ChEBI" id="CHEBI:15378"/>
        <dbReference type="ChEBI" id="CHEBI:29999"/>
        <dbReference type="ChEBI" id="CHEBI:30616"/>
        <dbReference type="ChEBI" id="CHEBI:83421"/>
        <dbReference type="ChEBI" id="CHEBI:456216"/>
        <dbReference type="EC" id="2.7.11.1"/>
    </reaction>
</comment>
<dbReference type="Pfam" id="PF07714">
    <property type="entry name" value="PK_Tyr_Ser-Thr"/>
    <property type="match status" value="1"/>
</dbReference>
<evidence type="ECO:0000256" key="14">
    <source>
        <dbReference type="SAM" id="MobiDB-lite"/>
    </source>
</evidence>
<keyword evidence="6" id="KW-0812">Transmembrane</keyword>
<keyword evidence="3" id="KW-1003">Cell membrane</keyword>
<protein>
    <recommendedName>
        <fullName evidence="2">non-specific serine/threonine protein kinase</fullName>
        <ecNumber evidence="2">2.7.11.1</ecNumber>
    </recommendedName>
</protein>
<accession>R7W300</accession>
<dbReference type="AlphaFoldDB" id="R7W300"/>
<evidence type="ECO:0000256" key="5">
    <source>
        <dbReference type="ARBA" id="ARBA00022679"/>
    </source>
</evidence>
<dbReference type="Gene3D" id="1.10.510.10">
    <property type="entry name" value="Transferase(Phosphotransferase) domain 1"/>
    <property type="match status" value="1"/>
</dbReference>
<dbReference type="FunFam" id="1.10.510.10:FF:000173">
    <property type="entry name" value="proline-rich receptor-like protein kinase PERK8"/>
    <property type="match status" value="1"/>
</dbReference>
<comment type="catalytic activity">
    <reaction evidence="12">
        <text>L-threonyl-[protein] + ATP = O-phospho-L-threonyl-[protein] + ADP + H(+)</text>
        <dbReference type="Rhea" id="RHEA:46608"/>
        <dbReference type="Rhea" id="RHEA-COMP:11060"/>
        <dbReference type="Rhea" id="RHEA-COMP:11605"/>
        <dbReference type="ChEBI" id="CHEBI:15378"/>
        <dbReference type="ChEBI" id="CHEBI:30013"/>
        <dbReference type="ChEBI" id="CHEBI:30616"/>
        <dbReference type="ChEBI" id="CHEBI:61977"/>
        <dbReference type="ChEBI" id="CHEBI:456216"/>
        <dbReference type="EC" id="2.7.11.1"/>
    </reaction>
</comment>
<proteinExistence type="predicted"/>
<keyword evidence="4" id="KW-0723">Serine/threonine-protein kinase</keyword>
<evidence type="ECO:0000256" key="4">
    <source>
        <dbReference type="ARBA" id="ARBA00022527"/>
    </source>
</evidence>
<comment type="subcellular location">
    <subcellularLocation>
        <location evidence="1">Cell membrane</location>
        <topology evidence="1">Single-pass membrane protein</topology>
    </subcellularLocation>
</comment>
<dbReference type="EC" id="2.7.11.1" evidence="2"/>
<dbReference type="EnsemblPlants" id="EMT00691">
    <property type="protein sequence ID" value="EMT00691"/>
    <property type="gene ID" value="F775_42364"/>
</dbReference>
<feature type="region of interest" description="Disordered" evidence="14">
    <location>
        <begin position="255"/>
        <end position="314"/>
    </location>
</feature>
<evidence type="ECO:0000256" key="2">
    <source>
        <dbReference type="ARBA" id="ARBA00012513"/>
    </source>
</evidence>
<evidence type="ECO:0000256" key="10">
    <source>
        <dbReference type="ARBA" id="ARBA00022989"/>
    </source>
</evidence>
<evidence type="ECO:0000313" key="16">
    <source>
        <dbReference type="EnsemblPlants" id="EMT00691"/>
    </source>
</evidence>
<evidence type="ECO:0000256" key="6">
    <source>
        <dbReference type="ARBA" id="ARBA00022692"/>
    </source>
</evidence>
<evidence type="ECO:0000256" key="8">
    <source>
        <dbReference type="ARBA" id="ARBA00022777"/>
    </source>
</evidence>
<dbReference type="SMART" id="SM00220">
    <property type="entry name" value="S_TKc"/>
    <property type="match status" value="1"/>
</dbReference>
<evidence type="ECO:0000256" key="11">
    <source>
        <dbReference type="ARBA" id="ARBA00023136"/>
    </source>
</evidence>